<dbReference type="Proteomes" id="UP001214250">
    <property type="component" value="Chromosome 1"/>
</dbReference>
<dbReference type="SUPFAM" id="SSF51197">
    <property type="entry name" value="Clavaminate synthase-like"/>
    <property type="match status" value="1"/>
</dbReference>
<reference evidence="3 4" key="1">
    <citation type="submission" date="2023-02" db="EMBL/GenBank/DDBJ databases">
        <title>Genome sequence of Lentisphaera profundi SAORIC-696.</title>
        <authorList>
            <person name="Kim e."/>
            <person name="Cho J.-C."/>
            <person name="Choi A."/>
            <person name="Kang I."/>
        </authorList>
    </citation>
    <scope>NUCLEOTIDE SEQUENCE [LARGE SCALE GENOMIC DNA]</scope>
    <source>
        <strain evidence="3 4">SAORIC-696</strain>
    </source>
</reference>
<dbReference type="Pfam" id="PF05721">
    <property type="entry name" value="PhyH"/>
    <property type="match status" value="1"/>
</dbReference>
<gene>
    <name evidence="3" type="ORF">PQO03_05835</name>
</gene>
<dbReference type="PANTHER" id="PTHR20883">
    <property type="entry name" value="PHYTANOYL-COA DIOXYGENASE DOMAIN CONTAINING 1"/>
    <property type="match status" value="1"/>
</dbReference>
<dbReference type="GO" id="GO:0051213">
    <property type="term" value="F:dioxygenase activity"/>
    <property type="evidence" value="ECO:0007669"/>
    <property type="project" value="UniProtKB-KW"/>
</dbReference>
<dbReference type="EMBL" id="CP117811">
    <property type="protein sequence ID" value="WDE95240.1"/>
    <property type="molecule type" value="Genomic_DNA"/>
</dbReference>
<dbReference type="InterPro" id="IPR008775">
    <property type="entry name" value="Phytyl_CoA_dOase-like"/>
</dbReference>
<dbReference type="PANTHER" id="PTHR20883:SF15">
    <property type="entry name" value="PHYTANOYL-COA DIOXYGENASE DOMAIN-CONTAINING PROTEIN 1"/>
    <property type="match status" value="1"/>
</dbReference>
<accession>A0ABY7VMK0</accession>
<evidence type="ECO:0000256" key="2">
    <source>
        <dbReference type="ARBA" id="ARBA00023004"/>
    </source>
</evidence>
<keyword evidence="1" id="KW-0479">Metal-binding</keyword>
<evidence type="ECO:0000256" key="1">
    <source>
        <dbReference type="ARBA" id="ARBA00022723"/>
    </source>
</evidence>
<evidence type="ECO:0000313" key="4">
    <source>
        <dbReference type="Proteomes" id="UP001214250"/>
    </source>
</evidence>
<keyword evidence="3" id="KW-0223">Dioxygenase</keyword>
<dbReference type="RefSeq" id="WP_274148619.1">
    <property type="nucleotide sequence ID" value="NZ_CP117811.1"/>
</dbReference>
<proteinExistence type="predicted"/>
<organism evidence="3 4">
    <name type="scientific">Lentisphaera profundi</name>
    <dbReference type="NCBI Taxonomy" id="1658616"/>
    <lineage>
        <taxon>Bacteria</taxon>
        <taxon>Pseudomonadati</taxon>
        <taxon>Lentisphaerota</taxon>
        <taxon>Lentisphaeria</taxon>
        <taxon>Lentisphaerales</taxon>
        <taxon>Lentisphaeraceae</taxon>
        <taxon>Lentisphaera</taxon>
    </lineage>
</organism>
<sequence>MNNLLNSKEMALFTKQGFLRFDEMIDTDLCKEFFSYMENPESKQYQPQGQLLWDVWDEKSPIGKIIHHPDMIKLIHSLVGKKPRYDHHFPHKTHPGKGLQHLHQDAEYDMREHQFDIQISLYPQDTTLEMGGTRFLPSSHFRKVNEATIGRYQHIRGMQQMVCKAGTVLVWHTGLWHAAQPNISENKTRYMFKLRLNPMEKQQRLFDTFDLNDVEVSQILNQTYLWHGQSHRRELFNRIKFWRYISDQPDYDLDMWMTRNENSTHYYKRSQVT</sequence>
<keyword evidence="4" id="KW-1185">Reference proteome</keyword>
<keyword evidence="2" id="KW-0408">Iron</keyword>
<evidence type="ECO:0000313" key="3">
    <source>
        <dbReference type="EMBL" id="WDE95240.1"/>
    </source>
</evidence>
<protein>
    <submittedName>
        <fullName evidence="3">Phytanoyl-CoA dioxygenase family protein</fullName>
    </submittedName>
</protein>
<keyword evidence="3" id="KW-0560">Oxidoreductase</keyword>
<dbReference type="Gene3D" id="2.60.120.620">
    <property type="entry name" value="q2cbj1_9rhob like domain"/>
    <property type="match status" value="1"/>
</dbReference>
<name>A0ABY7VMK0_9BACT</name>